<feature type="domain" description="MAGE" evidence="2">
    <location>
        <begin position="78"/>
        <end position="284"/>
    </location>
</feature>
<evidence type="ECO:0000259" key="2">
    <source>
        <dbReference type="SMART" id="SM01373"/>
    </source>
</evidence>
<dbReference type="SMART" id="SM01373">
    <property type="entry name" value="MAGE"/>
    <property type="match status" value="1"/>
</dbReference>
<dbReference type="Pfam" id="PF01454">
    <property type="entry name" value="MAGE"/>
    <property type="match status" value="1"/>
</dbReference>
<evidence type="ECO:0000256" key="1">
    <source>
        <dbReference type="SAM" id="MobiDB-lite"/>
    </source>
</evidence>
<evidence type="ECO:0000313" key="3">
    <source>
        <dbReference type="EMBL" id="KAJ8991636.1"/>
    </source>
</evidence>
<dbReference type="InterPro" id="IPR037445">
    <property type="entry name" value="MAGE"/>
</dbReference>
<feature type="region of interest" description="Disordered" evidence="1">
    <location>
        <begin position="350"/>
        <end position="407"/>
    </location>
</feature>
<feature type="compositionally biased region" description="Acidic residues" evidence="1">
    <location>
        <begin position="363"/>
        <end position="389"/>
    </location>
</feature>
<dbReference type="PANTHER" id="PTHR11736">
    <property type="entry name" value="MELANOMA-ASSOCIATED ANTIGEN MAGE ANTIGEN"/>
    <property type="match status" value="1"/>
</dbReference>
<dbReference type="InterPro" id="IPR041899">
    <property type="entry name" value="MAGE_WH2"/>
</dbReference>
<dbReference type="InterPro" id="IPR041898">
    <property type="entry name" value="MAGE_WH1"/>
</dbReference>
<dbReference type="Proteomes" id="UP001161757">
    <property type="component" value="Unassembled WGS sequence"/>
</dbReference>
<dbReference type="GO" id="GO:0006281">
    <property type="term" value="P:DNA repair"/>
    <property type="evidence" value="ECO:0007669"/>
    <property type="project" value="TreeGrafter"/>
</dbReference>
<proteinExistence type="predicted"/>
<feature type="region of interest" description="Disordered" evidence="1">
    <location>
        <begin position="1"/>
        <end position="71"/>
    </location>
</feature>
<name>A0AAN6IYH3_EXODE</name>
<protein>
    <recommendedName>
        <fullName evidence="2">MAGE domain-containing protein</fullName>
    </recommendedName>
</protein>
<feature type="compositionally biased region" description="Low complexity" evidence="1">
    <location>
        <begin position="47"/>
        <end position="71"/>
    </location>
</feature>
<accession>A0AAN6IYH3</accession>
<feature type="compositionally biased region" description="Low complexity" evidence="1">
    <location>
        <begin position="23"/>
        <end position="38"/>
    </location>
</feature>
<organism evidence="3 4">
    <name type="scientific">Exophiala dermatitidis</name>
    <name type="common">Black yeast-like fungus</name>
    <name type="synonym">Wangiella dermatitidis</name>
    <dbReference type="NCBI Taxonomy" id="5970"/>
    <lineage>
        <taxon>Eukaryota</taxon>
        <taxon>Fungi</taxon>
        <taxon>Dikarya</taxon>
        <taxon>Ascomycota</taxon>
        <taxon>Pezizomycotina</taxon>
        <taxon>Eurotiomycetes</taxon>
        <taxon>Chaetothyriomycetidae</taxon>
        <taxon>Chaetothyriales</taxon>
        <taxon>Herpotrichiellaceae</taxon>
        <taxon>Exophiala</taxon>
    </lineage>
</organism>
<feature type="region of interest" description="Disordered" evidence="1">
    <location>
        <begin position="299"/>
        <end position="328"/>
    </location>
</feature>
<dbReference type="GO" id="GO:0005634">
    <property type="term" value="C:nucleus"/>
    <property type="evidence" value="ECO:0007669"/>
    <property type="project" value="TreeGrafter"/>
</dbReference>
<dbReference type="Gene3D" id="1.10.10.1210">
    <property type="entry name" value="MAGE homology domain, winged helix WH2 motif"/>
    <property type="match status" value="1"/>
</dbReference>
<sequence length="407" mass="44549">MPSLKRRADAISRDGGGHESNSDSDASASASATQTQRHQQQRRRRSSSSASSTSSTTSDHQAQTQTHTQTQHTLIKKLVCLALATEYSRTPLRRSDISTKIFKDTNNTGTSSAGRSFRAVFDGAQEILKSTFGMYLVELPTREKTTLKDRRKEATQQTQSSSSTSSKSWILVSILPEALKQNPAIAQPARAPSVETEASYTALYTFILSLIYLNNKCLTEQKLERYLKRVNADTYTPFGSLDKLLARMIREGYIDRRRDTSSGEEVVEYVPGPRGKVEVGTDGVLGLVRSVYGYGAVGLGSTNTTRARDQNGDEGGEGEANGSSRVTKLVKMEEEELDARLSRSLGIKIGKIDRSHHHRGGDGDDAEGGEEDDDDGNPGQDDLGEEEESAPAGPSRARVRQSTRIRR</sequence>
<feature type="compositionally biased region" description="Basic and acidic residues" evidence="1">
    <location>
        <begin position="1"/>
        <end position="21"/>
    </location>
</feature>
<dbReference type="Gene3D" id="1.10.10.1200">
    <property type="entry name" value="MAGE homology domain, winged helix WH1 motif"/>
    <property type="match status" value="1"/>
</dbReference>
<gene>
    <name evidence="3" type="ORF">HRR80_004259</name>
</gene>
<dbReference type="AlphaFoldDB" id="A0AAN6IYH3"/>
<evidence type="ECO:0000313" key="4">
    <source>
        <dbReference type="Proteomes" id="UP001161757"/>
    </source>
</evidence>
<dbReference type="EMBL" id="JAJGCB010000007">
    <property type="protein sequence ID" value="KAJ8991636.1"/>
    <property type="molecule type" value="Genomic_DNA"/>
</dbReference>
<comment type="caution">
    <text evidence="3">The sequence shown here is derived from an EMBL/GenBank/DDBJ whole genome shotgun (WGS) entry which is preliminary data.</text>
</comment>
<dbReference type="PANTHER" id="PTHR11736:SF14">
    <property type="entry name" value="NSE3 HOMOLOG, SMC5-SMC6 COMPLEX COMPONENT"/>
    <property type="match status" value="1"/>
</dbReference>
<feature type="compositionally biased region" description="Basic residues" evidence="1">
    <location>
        <begin position="397"/>
        <end position="407"/>
    </location>
</feature>
<dbReference type="InterPro" id="IPR002190">
    <property type="entry name" value="MHD_dom"/>
</dbReference>
<reference evidence="3" key="1">
    <citation type="submission" date="2023-01" db="EMBL/GenBank/DDBJ databases">
        <title>Exophiala dermititidis isolated from Cystic Fibrosis Patient.</title>
        <authorList>
            <person name="Kurbessoian T."/>
            <person name="Crocker A."/>
            <person name="Murante D."/>
            <person name="Hogan D.A."/>
            <person name="Stajich J.E."/>
        </authorList>
    </citation>
    <scope>NUCLEOTIDE SEQUENCE</scope>
    <source>
        <strain evidence="3">Ex8</strain>
    </source>
</reference>